<comment type="caution">
    <text evidence="1">The sequence shown here is derived from an EMBL/GenBank/DDBJ whole genome shotgun (WGS) entry which is preliminary data.</text>
</comment>
<evidence type="ECO:0000313" key="3">
    <source>
        <dbReference type="Proteomes" id="UP001642409"/>
    </source>
</evidence>
<proteinExistence type="predicted"/>
<reference evidence="2 3" key="2">
    <citation type="submission" date="2024-07" db="EMBL/GenBank/DDBJ databases">
        <authorList>
            <person name="Akdeniz Z."/>
        </authorList>
    </citation>
    <scope>NUCLEOTIDE SEQUENCE [LARGE SCALE GENOMIC DNA]</scope>
</reference>
<dbReference type="Proteomes" id="UP001642409">
    <property type="component" value="Unassembled WGS sequence"/>
</dbReference>
<keyword evidence="3" id="KW-1185">Reference proteome</keyword>
<accession>A0AA86P2B5</accession>
<organism evidence="1">
    <name type="scientific">Hexamita inflata</name>
    <dbReference type="NCBI Taxonomy" id="28002"/>
    <lineage>
        <taxon>Eukaryota</taxon>
        <taxon>Metamonada</taxon>
        <taxon>Diplomonadida</taxon>
        <taxon>Hexamitidae</taxon>
        <taxon>Hexamitinae</taxon>
        <taxon>Hexamita</taxon>
    </lineage>
</organism>
<reference evidence="1" key="1">
    <citation type="submission" date="2023-06" db="EMBL/GenBank/DDBJ databases">
        <authorList>
            <person name="Kurt Z."/>
        </authorList>
    </citation>
    <scope>NUCLEOTIDE SEQUENCE</scope>
</reference>
<evidence type="ECO:0000313" key="1">
    <source>
        <dbReference type="EMBL" id="CAI9929119.1"/>
    </source>
</evidence>
<protein>
    <submittedName>
        <fullName evidence="2">Hypothetical_protein</fullName>
    </submittedName>
</protein>
<gene>
    <name evidence="1" type="ORF">HINF_LOCUS16764</name>
    <name evidence="2" type="ORF">HINF_LOCUS19048</name>
</gene>
<name>A0AA86P2B5_9EUKA</name>
<dbReference type="AlphaFoldDB" id="A0AA86P2B5"/>
<evidence type="ECO:0000313" key="2">
    <source>
        <dbReference type="EMBL" id="CAL6004771.1"/>
    </source>
</evidence>
<sequence length="137" mass="16270">MNDLSQANISILSIFVKFTKRQTFVDNVCWYLLLCQRRPVNQSQEYENGFYLGKSRYKTRLVKSRCLEEIIIYCQDTGYHELYPLNIIRINTNFVISARLIVRFRTTQNYQIILLNNQMNTISNDQQNSRQVLSSTQ</sequence>
<dbReference type="EMBL" id="CAXDID020000049">
    <property type="protein sequence ID" value="CAL6004771.1"/>
    <property type="molecule type" value="Genomic_DNA"/>
</dbReference>
<dbReference type="EMBL" id="CATOUU010000424">
    <property type="protein sequence ID" value="CAI9929119.1"/>
    <property type="molecule type" value="Genomic_DNA"/>
</dbReference>